<sequence>MAAKITATSLNSKQEWLMHSGVVTNQFASGFQVKCESGLVGAQVAASCLLQPNIGDRVLCSGNSSEAFILAVLERSAVEEYQLHIPGDLNVQSSGRMTLKSDTNLTLSSNEQTELTSDKMNVEVREATMTAQQSHFIGQKSFFHVEKLSWIGKQIEQVADRVFQRFNMQTKKISGHEEKQTKSSRHLIEKDYVVQSQNSLHHAEKNMHLDGEKIHLG</sequence>
<dbReference type="InterPro" id="IPR021927">
    <property type="entry name" value="DUF3540"/>
</dbReference>
<proteinExistence type="predicted"/>
<protein>
    <recommendedName>
        <fullName evidence="3">DUF3540 domain-containing protein</fullName>
    </recommendedName>
</protein>
<organism evidence="1 2">
    <name type="scientific">Vibrio marisflavi CECT 7928</name>
    <dbReference type="NCBI Taxonomy" id="634439"/>
    <lineage>
        <taxon>Bacteria</taxon>
        <taxon>Pseudomonadati</taxon>
        <taxon>Pseudomonadota</taxon>
        <taxon>Gammaproteobacteria</taxon>
        <taxon>Vibrionales</taxon>
        <taxon>Vibrionaceae</taxon>
        <taxon>Vibrio</taxon>
    </lineage>
</organism>
<dbReference type="Pfam" id="PF12059">
    <property type="entry name" value="DUF3540"/>
    <property type="match status" value="1"/>
</dbReference>
<gene>
    <name evidence="1" type="ORF">VMF7928_00220</name>
</gene>
<name>A0ABM8ZZ47_9VIBR</name>
<reference evidence="1" key="1">
    <citation type="submission" date="2021-11" db="EMBL/GenBank/DDBJ databases">
        <authorList>
            <person name="Rodrigo-Torres L."/>
            <person name="Arahal R. D."/>
            <person name="Lucena T."/>
        </authorList>
    </citation>
    <scope>NUCLEOTIDE SEQUENCE</scope>
    <source>
        <strain evidence="1">CECT 7928</strain>
    </source>
</reference>
<evidence type="ECO:0000313" key="1">
    <source>
        <dbReference type="EMBL" id="CAH0536126.1"/>
    </source>
</evidence>
<comment type="caution">
    <text evidence="1">The sequence shown here is derived from an EMBL/GenBank/DDBJ whole genome shotgun (WGS) entry which is preliminary data.</text>
</comment>
<accession>A0ABM8ZZ47</accession>
<dbReference type="Proteomes" id="UP000838748">
    <property type="component" value="Unassembled WGS sequence"/>
</dbReference>
<keyword evidence="2" id="KW-1185">Reference proteome</keyword>
<dbReference type="EMBL" id="CAKLDM010000001">
    <property type="protein sequence ID" value="CAH0536126.1"/>
    <property type="molecule type" value="Genomic_DNA"/>
</dbReference>
<evidence type="ECO:0008006" key="3">
    <source>
        <dbReference type="Google" id="ProtNLM"/>
    </source>
</evidence>
<evidence type="ECO:0000313" key="2">
    <source>
        <dbReference type="Proteomes" id="UP000838748"/>
    </source>
</evidence>